<feature type="compositionally biased region" description="Low complexity" evidence="1">
    <location>
        <begin position="236"/>
        <end position="271"/>
    </location>
</feature>
<evidence type="ECO:0000256" key="1">
    <source>
        <dbReference type="SAM" id="MobiDB-lite"/>
    </source>
</evidence>
<proteinExistence type="predicted"/>
<accession>A0AAV7J817</accession>
<comment type="caution">
    <text evidence="3">The sequence shown here is derived from an EMBL/GenBank/DDBJ whole genome shotgun (WGS) entry which is preliminary data.</text>
</comment>
<reference evidence="3 4" key="1">
    <citation type="journal article" date="2021" name="J. Hered.">
        <title>A chromosome-level genome assembly of the parasitoid wasp, Cotesia glomerata (Hymenoptera: Braconidae).</title>
        <authorList>
            <person name="Pinto B.J."/>
            <person name="Weis J.J."/>
            <person name="Gamble T."/>
            <person name="Ode P.J."/>
            <person name="Paul R."/>
            <person name="Zaspel J.M."/>
        </authorList>
    </citation>
    <scope>NUCLEOTIDE SEQUENCE [LARGE SCALE GENOMIC DNA]</scope>
    <source>
        <strain evidence="3">CgM1</strain>
    </source>
</reference>
<keyword evidence="2" id="KW-1133">Transmembrane helix</keyword>
<dbReference type="EMBL" id="JAHXZJ010000001">
    <property type="protein sequence ID" value="KAH0567129.1"/>
    <property type="molecule type" value="Genomic_DNA"/>
</dbReference>
<evidence type="ECO:0000313" key="4">
    <source>
        <dbReference type="Proteomes" id="UP000826195"/>
    </source>
</evidence>
<organism evidence="3 4">
    <name type="scientific">Cotesia glomerata</name>
    <name type="common">Lepidopteran parasitic wasp</name>
    <name type="synonym">Apanteles glomeratus</name>
    <dbReference type="NCBI Taxonomy" id="32391"/>
    <lineage>
        <taxon>Eukaryota</taxon>
        <taxon>Metazoa</taxon>
        <taxon>Ecdysozoa</taxon>
        <taxon>Arthropoda</taxon>
        <taxon>Hexapoda</taxon>
        <taxon>Insecta</taxon>
        <taxon>Pterygota</taxon>
        <taxon>Neoptera</taxon>
        <taxon>Endopterygota</taxon>
        <taxon>Hymenoptera</taxon>
        <taxon>Apocrita</taxon>
        <taxon>Ichneumonoidea</taxon>
        <taxon>Braconidae</taxon>
        <taxon>Microgastrinae</taxon>
        <taxon>Cotesia</taxon>
    </lineage>
</organism>
<gene>
    <name evidence="3" type="ORF">KQX54_006865</name>
</gene>
<keyword evidence="4" id="KW-1185">Reference proteome</keyword>
<sequence length="459" mass="52446">MGCLGYDIQYIFSTYECTKMISVKEDYNSSEPSVGSLLDCPPLNTEVLQLNSVISAIIYFNEAIVKKTNLSSRKKSDKMTFSWTRFFFVGIVVVSVESLATGLLEDVAKADQIMRPKAKRTQEILMFGNQQNRRVDNTAASTSHNTNVEKRTLGTSGFEDVKAALSDEEGFSDYKQPLNPMYERDNFSPYEKNYLYGKVMMNEVNDDLPRNWEIPAYPRYFSYSEERRKRSEKAGSNNNNSSPSSTTRPTQSTSSPSATTVSPPPATTRSTQRTSLIQAKRSPPAYPELRYKRALDREDLLALLSLWENSSRNRNWRNYGSDEYENIDDDGSVAELEDEDPRSGAWLEGPIYSPHHFNLNSDVVPSEIGIPRTHPVNPYEQYNTQYVPPYENAQYGSAQYGSLYPQHTYYPSEKRFIVSRKRSQGYDSYAGRNLNDIVSFSQMMNSQPQGYLYPQRILY</sequence>
<dbReference type="AlphaFoldDB" id="A0AAV7J817"/>
<feature type="region of interest" description="Disordered" evidence="1">
    <location>
        <begin position="228"/>
        <end position="284"/>
    </location>
</feature>
<keyword evidence="2" id="KW-0472">Membrane</keyword>
<dbReference type="Proteomes" id="UP000826195">
    <property type="component" value="Unassembled WGS sequence"/>
</dbReference>
<protein>
    <submittedName>
        <fullName evidence="3">Uncharacterized protein</fullName>
    </submittedName>
</protein>
<evidence type="ECO:0000256" key="2">
    <source>
        <dbReference type="SAM" id="Phobius"/>
    </source>
</evidence>
<keyword evidence="2" id="KW-0812">Transmembrane</keyword>
<feature type="transmembrane region" description="Helical" evidence="2">
    <location>
        <begin position="86"/>
        <end position="104"/>
    </location>
</feature>
<name>A0AAV7J817_COTGL</name>
<evidence type="ECO:0000313" key="3">
    <source>
        <dbReference type="EMBL" id="KAH0567129.1"/>
    </source>
</evidence>